<proteinExistence type="predicted"/>
<feature type="domain" description="FAD-binding" evidence="7">
    <location>
        <begin position="32"/>
        <end position="382"/>
    </location>
</feature>
<protein>
    <submittedName>
        <fullName evidence="8">FAD-dependent monooxygenase</fullName>
    </submittedName>
</protein>
<gene>
    <name evidence="8" type="ORF">ACG5V6_21315</name>
</gene>
<accession>A0ABW7HYC1</accession>
<dbReference type="InterPro" id="IPR036188">
    <property type="entry name" value="FAD/NAD-bd_sf"/>
</dbReference>
<keyword evidence="5 8" id="KW-0503">Monooxygenase</keyword>
<dbReference type="Pfam" id="PF01494">
    <property type="entry name" value="FAD_binding_3"/>
    <property type="match status" value="1"/>
</dbReference>
<evidence type="ECO:0000256" key="3">
    <source>
        <dbReference type="ARBA" id="ARBA00022827"/>
    </source>
</evidence>
<dbReference type="SUPFAM" id="SSF54373">
    <property type="entry name" value="FAD-linked reductases, C-terminal domain"/>
    <property type="match status" value="1"/>
</dbReference>
<evidence type="ECO:0000313" key="8">
    <source>
        <dbReference type="EMBL" id="MFH0250740.1"/>
    </source>
</evidence>
<dbReference type="InterPro" id="IPR002938">
    <property type="entry name" value="FAD-bd"/>
</dbReference>
<organism evidence="8 9">
    <name type="scientific">Streptomyces chitinivorans</name>
    <dbReference type="NCBI Taxonomy" id="1257027"/>
    <lineage>
        <taxon>Bacteria</taxon>
        <taxon>Bacillati</taxon>
        <taxon>Actinomycetota</taxon>
        <taxon>Actinomycetes</taxon>
        <taxon>Kitasatosporales</taxon>
        <taxon>Streptomycetaceae</taxon>
        <taxon>Streptomyces</taxon>
    </lineage>
</organism>
<evidence type="ECO:0000259" key="7">
    <source>
        <dbReference type="Pfam" id="PF01494"/>
    </source>
</evidence>
<evidence type="ECO:0000256" key="6">
    <source>
        <dbReference type="SAM" id="MobiDB-lite"/>
    </source>
</evidence>
<dbReference type="PANTHER" id="PTHR13789:SF318">
    <property type="entry name" value="GERANYLGERANYL DIPHOSPHATE REDUCTASE"/>
    <property type="match status" value="1"/>
</dbReference>
<sequence length="454" mass="48237">MWATRSTSSAWSSDPRDGNDRERRWAAIEPLRVAVVGAGIGGLALAAALRRAGGVRCEVYEQTERLSEVGAGLQLAPNAVRLLHRLGLAGPLRSFGVRPAATEIRRWDSGRLLSRTELGSACEELYGAPYYTVHRAHLHAALLEAAGPDAVRLGRRLAGLRRGDGEVLLRFDGPAESGGGEVRAADVVVGADGIHSAVRAHLARDAPVWSGQTVYRGLIPGEALPELVDDPAVRVWMGPGQHCVCYPVSSGRAISFAATVRPDGPGDPPPESWSAPGDPADLPRAYRGWDPAVVRLLRAASGTGVRRWALHDREPLRRWSAGRVTLLGDAAHPMLPFLAQGANQAVEDALSLAVCLTGADTATAPAALRRYEALRIPRTGAVQRGSRGSTRVMHLEDGEDQRLRDGAMASATALRAMSWLYAHDAEHAALRPAPVTRTGHPPPAPPSAGSKASR</sequence>
<keyword evidence="4" id="KW-0560">Oxidoreductase</keyword>
<dbReference type="PANTHER" id="PTHR13789">
    <property type="entry name" value="MONOOXYGENASE"/>
    <property type="match status" value="1"/>
</dbReference>
<dbReference type="Proteomes" id="UP001607069">
    <property type="component" value="Unassembled WGS sequence"/>
</dbReference>
<keyword evidence="3" id="KW-0274">FAD</keyword>
<evidence type="ECO:0000313" key="9">
    <source>
        <dbReference type="Proteomes" id="UP001607069"/>
    </source>
</evidence>
<evidence type="ECO:0000256" key="2">
    <source>
        <dbReference type="ARBA" id="ARBA00022630"/>
    </source>
</evidence>
<feature type="region of interest" description="Disordered" evidence="6">
    <location>
        <begin position="1"/>
        <end position="20"/>
    </location>
</feature>
<evidence type="ECO:0000256" key="5">
    <source>
        <dbReference type="ARBA" id="ARBA00023033"/>
    </source>
</evidence>
<name>A0ABW7HYC1_9ACTN</name>
<dbReference type="InterPro" id="IPR050493">
    <property type="entry name" value="FAD-dep_Monooxygenase_BioMet"/>
</dbReference>
<keyword evidence="2" id="KW-0285">Flavoprotein</keyword>
<comment type="cofactor">
    <cofactor evidence="1">
        <name>FAD</name>
        <dbReference type="ChEBI" id="CHEBI:57692"/>
    </cofactor>
</comment>
<dbReference type="EMBL" id="JBIHMK010000095">
    <property type="protein sequence ID" value="MFH0250740.1"/>
    <property type="molecule type" value="Genomic_DNA"/>
</dbReference>
<evidence type="ECO:0000256" key="1">
    <source>
        <dbReference type="ARBA" id="ARBA00001974"/>
    </source>
</evidence>
<dbReference type="RefSeq" id="WP_279951076.1">
    <property type="nucleotide sequence ID" value="NZ_BAABEN010000004.1"/>
</dbReference>
<reference evidence="8 9" key="1">
    <citation type="submission" date="2024-10" db="EMBL/GenBank/DDBJ databases">
        <authorList>
            <person name="Cho J.-C."/>
        </authorList>
    </citation>
    <scope>NUCLEOTIDE SEQUENCE [LARGE SCALE GENOMIC DNA]</scope>
    <source>
        <strain evidence="8 9">KCTC29696</strain>
    </source>
</reference>
<comment type="caution">
    <text evidence="8">The sequence shown here is derived from an EMBL/GenBank/DDBJ whole genome shotgun (WGS) entry which is preliminary data.</text>
</comment>
<dbReference type="Gene3D" id="3.50.50.60">
    <property type="entry name" value="FAD/NAD(P)-binding domain"/>
    <property type="match status" value="1"/>
</dbReference>
<dbReference type="SUPFAM" id="SSF51905">
    <property type="entry name" value="FAD/NAD(P)-binding domain"/>
    <property type="match status" value="1"/>
</dbReference>
<dbReference type="GO" id="GO:0004497">
    <property type="term" value="F:monooxygenase activity"/>
    <property type="evidence" value="ECO:0007669"/>
    <property type="project" value="UniProtKB-KW"/>
</dbReference>
<feature type="compositionally biased region" description="Low complexity" evidence="6">
    <location>
        <begin position="1"/>
        <end position="13"/>
    </location>
</feature>
<evidence type="ECO:0000256" key="4">
    <source>
        <dbReference type="ARBA" id="ARBA00023002"/>
    </source>
</evidence>
<feature type="region of interest" description="Disordered" evidence="6">
    <location>
        <begin position="432"/>
        <end position="454"/>
    </location>
</feature>
<keyword evidence="9" id="KW-1185">Reference proteome</keyword>
<dbReference type="PRINTS" id="PR00420">
    <property type="entry name" value="RNGMNOXGNASE"/>
</dbReference>